<feature type="domain" description="IclR-ED" evidence="6">
    <location>
        <begin position="64"/>
        <end position="236"/>
    </location>
</feature>
<dbReference type="InterPro" id="IPR050707">
    <property type="entry name" value="HTH_MetabolicPath_Reg"/>
</dbReference>
<keyword evidence="1" id="KW-0805">Transcription regulation</keyword>
<reference evidence="7 8" key="1">
    <citation type="submission" date="2019-02" db="EMBL/GenBank/DDBJ databases">
        <title>Genomic Encyclopedia of Type Strains, Phase IV (KMG-IV): sequencing the most valuable type-strain genomes for metagenomic binning, comparative biology and taxonomic classification.</title>
        <authorList>
            <person name="Goeker M."/>
        </authorList>
    </citation>
    <scope>NUCLEOTIDE SEQUENCE [LARGE SCALE GENOMIC DNA]</scope>
    <source>
        <strain evidence="7 8">K24</strain>
    </source>
</reference>
<dbReference type="RefSeq" id="WP_130360490.1">
    <property type="nucleotide sequence ID" value="NZ_SGXC01000003.1"/>
</dbReference>
<evidence type="ECO:0000256" key="4">
    <source>
        <dbReference type="SAM" id="MobiDB-lite"/>
    </source>
</evidence>
<dbReference type="InterPro" id="IPR036390">
    <property type="entry name" value="WH_DNA-bd_sf"/>
</dbReference>
<dbReference type="PANTHER" id="PTHR30136:SF23">
    <property type="entry name" value="DNA-BINDING TRANSCRIPTIONAL ACTIVATOR MHPR"/>
    <property type="match status" value="1"/>
</dbReference>
<dbReference type="SMART" id="SM00346">
    <property type="entry name" value="HTH_ICLR"/>
    <property type="match status" value="1"/>
</dbReference>
<dbReference type="PROSITE" id="PS51077">
    <property type="entry name" value="HTH_ICLR"/>
    <property type="match status" value="1"/>
</dbReference>
<dbReference type="Pfam" id="PF09339">
    <property type="entry name" value="HTH_IclR"/>
    <property type="match status" value="1"/>
</dbReference>
<protein>
    <submittedName>
        <fullName evidence="7">IclR family transcriptional regulator</fullName>
    </submittedName>
</protein>
<proteinExistence type="predicted"/>
<dbReference type="PANTHER" id="PTHR30136">
    <property type="entry name" value="HELIX-TURN-HELIX TRANSCRIPTIONAL REGULATOR, ICLR FAMILY"/>
    <property type="match status" value="1"/>
</dbReference>
<gene>
    <name evidence="7" type="ORF">EV675_4677</name>
</gene>
<evidence type="ECO:0000313" key="8">
    <source>
        <dbReference type="Proteomes" id="UP000292445"/>
    </source>
</evidence>
<evidence type="ECO:0000259" key="6">
    <source>
        <dbReference type="PROSITE" id="PS51078"/>
    </source>
</evidence>
<feature type="region of interest" description="Disordered" evidence="4">
    <location>
        <begin position="240"/>
        <end position="261"/>
    </location>
</feature>
<dbReference type="GO" id="GO:0003700">
    <property type="term" value="F:DNA-binding transcription factor activity"/>
    <property type="evidence" value="ECO:0007669"/>
    <property type="project" value="TreeGrafter"/>
</dbReference>
<dbReference type="Gene3D" id="1.10.10.10">
    <property type="entry name" value="Winged helix-like DNA-binding domain superfamily/Winged helix DNA-binding domain"/>
    <property type="match status" value="1"/>
</dbReference>
<keyword evidence="3" id="KW-0804">Transcription</keyword>
<dbReference type="SUPFAM" id="SSF55781">
    <property type="entry name" value="GAF domain-like"/>
    <property type="match status" value="1"/>
</dbReference>
<feature type="domain" description="HTH iclR-type" evidence="5">
    <location>
        <begin position="2"/>
        <end position="63"/>
    </location>
</feature>
<dbReference type="Gene3D" id="3.30.450.40">
    <property type="match status" value="1"/>
</dbReference>
<dbReference type="AlphaFoldDB" id="A0A4Q7N7T5"/>
<dbReference type="GO" id="GO:0003677">
    <property type="term" value="F:DNA binding"/>
    <property type="evidence" value="ECO:0007669"/>
    <property type="project" value="UniProtKB-KW"/>
</dbReference>
<dbReference type="InterPro" id="IPR029016">
    <property type="entry name" value="GAF-like_dom_sf"/>
</dbReference>
<dbReference type="InterPro" id="IPR005471">
    <property type="entry name" value="Tscrpt_reg_IclR_N"/>
</dbReference>
<accession>A0A4Q7N7T5</accession>
<dbReference type="SUPFAM" id="SSF46785">
    <property type="entry name" value="Winged helix' DNA-binding domain"/>
    <property type="match status" value="1"/>
</dbReference>
<evidence type="ECO:0000256" key="2">
    <source>
        <dbReference type="ARBA" id="ARBA00023125"/>
    </source>
</evidence>
<dbReference type="Pfam" id="PF01614">
    <property type="entry name" value="IclR_C"/>
    <property type="match status" value="1"/>
</dbReference>
<feature type="compositionally biased region" description="Low complexity" evidence="4">
    <location>
        <begin position="247"/>
        <end position="261"/>
    </location>
</feature>
<comment type="caution">
    <text evidence="7">The sequence shown here is derived from an EMBL/GenBank/DDBJ whole genome shotgun (WGS) entry which is preliminary data.</text>
</comment>
<organism evidence="7 8">
    <name type="scientific">Pigmentiphaga kullae</name>
    <dbReference type="NCBI Taxonomy" id="151784"/>
    <lineage>
        <taxon>Bacteria</taxon>
        <taxon>Pseudomonadati</taxon>
        <taxon>Pseudomonadota</taxon>
        <taxon>Betaproteobacteria</taxon>
        <taxon>Burkholderiales</taxon>
        <taxon>Alcaligenaceae</taxon>
        <taxon>Pigmentiphaga</taxon>
    </lineage>
</organism>
<evidence type="ECO:0000256" key="1">
    <source>
        <dbReference type="ARBA" id="ARBA00023015"/>
    </source>
</evidence>
<keyword evidence="2" id="KW-0238">DNA-binding</keyword>
<dbReference type="InterPro" id="IPR014757">
    <property type="entry name" value="Tscrpt_reg_IclR_C"/>
</dbReference>
<dbReference type="PROSITE" id="PS51078">
    <property type="entry name" value="ICLR_ED"/>
    <property type="match status" value="1"/>
</dbReference>
<dbReference type="OrthoDB" id="9807558at2"/>
<dbReference type="InterPro" id="IPR036388">
    <property type="entry name" value="WH-like_DNA-bd_sf"/>
</dbReference>
<sequence length="261" mass="28629">MIRSISRGLAVLRAMNARMHSTLADLHRDTGLPKPTVFRILETLRDEGYVREVDARGSYQLTGKVRDLSDGCSERLLIVDAAIPCMIRATRRIKWPLGLSTLDGDRMAVRYSTMPYSPLAYLPTTYGRRHPMTQSSVGLAYLAFCSEPERRFLLPEGASAELQAILDTTRTRGYAVRQPTAEWESATCAVPVAEDGELLAVLSMTTFGSTMTRDFLDRHIPILQQTAAEILAAHAPLRHADQADEGPSAPLPASASISSGE</sequence>
<dbReference type="EMBL" id="SGXC01000003">
    <property type="protein sequence ID" value="RZS78037.1"/>
    <property type="molecule type" value="Genomic_DNA"/>
</dbReference>
<keyword evidence="8" id="KW-1185">Reference proteome</keyword>
<evidence type="ECO:0000259" key="5">
    <source>
        <dbReference type="PROSITE" id="PS51077"/>
    </source>
</evidence>
<dbReference type="Proteomes" id="UP000292445">
    <property type="component" value="Unassembled WGS sequence"/>
</dbReference>
<dbReference type="GO" id="GO:0045892">
    <property type="term" value="P:negative regulation of DNA-templated transcription"/>
    <property type="evidence" value="ECO:0007669"/>
    <property type="project" value="TreeGrafter"/>
</dbReference>
<evidence type="ECO:0000313" key="7">
    <source>
        <dbReference type="EMBL" id="RZS78037.1"/>
    </source>
</evidence>
<name>A0A4Q7N7T5_9BURK</name>
<evidence type="ECO:0000256" key="3">
    <source>
        <dbReference type="ARBA" id="ARBA00023163"/>
    </source>
</evidence>